<name>A0A4Q2U521_9HYPH</name>
<dbReference type="SUPFAM" id="SSF52540">
    <property type="entry name" value="P-loop containing nucleoside triphosphate hydrolases"/>
    <property type="match status" value="1"/>
</dbReference>
<dbReference type="Gene3D" id="3.40.50.300">
    <property type="entry name" value="P-loop containing nucleotide triphosphate hydrolases"/>
    <property type="match status" value="1"/>
</dbReference>
<keyword evidence="5" id="KW-1185">Reference proteome</keyword>
<evidence type="ECO:0000256" key="1">
    <source>
        <dbReference type="ARBA" id="ARBA00045658"/>
    </source>
</evidence>
<dbReference type="InterPro" id="IPR003495">
    <property type="entry name" value="CobW/HypB/UreG_nucleotide-bd"/>
</dbReference>
<reference evidence="4 5" key="2">
    <citation type="submission" date="2019-02" db="EMBL/GenBank/DDBJ databases">
        <title>'Lichenibacterium ramalinii' gen. nov. sp. nov., 'Lichenibacterium minor' gen. nov. sp. nov.</title>
        <authorList>
            <person name="Pankratov T."/>
        </authorList>
    </citation>
    <scope>NUCLEOTIDE SEQUENCE [LARGE SCALE GENOMIC DNA]</scope>
    <source>
        <strain evidence="4 5">RmlP026</strain>
    </source>
</reference>
<evidence type="ECO:0000259" key="3">
    <source>
        <dbReference type="SMART" id="SM00833"/>
    </source>
</evidence>
<dbReference type="InterPro" id="IPR051316">
    <property type="entry name" value="Zinc-reg_GTPase_activator"/>
</dbReference>
<comment type="function">
    <text evidence="1">Zinc chaperone that directly transfers zinc cofactor to target proteins, thereby activating them. Zinc is transferred from the CXCC motif in the GTPase domain to the zinc binding site in target proteins in a process requiring GTP hydrolysis.</text>
</comment>
<proteinExistence type="predicted"/>
<dbReference type="CDD" id="cd03112">
    <property type="entry name" value="CobW-like"/>
    <property type="match status" value="1"/>
</dbReference>
<dbReference type="PANTHER" id="PTHR13748">
    <property type="entry name" value="COBW-RELATED"/>
    <property type="match status" value="1"/>
</dbReference>
<dbReference type="InterPro" id="IPR027417">
    <property type="entry name" value="P-loop_NTPase"/>
</dbReference>
<dbReference type="EMBL" id="QYBB01000032">
    <property type="protein sequence ID" value="RYC30111.1"/>
    <property type="molecule type" value="Genomic_DNA"/>
</dbReference>
<accession>A0A4Q2U521</accession>
<dbReference type="Pfam" id="PF02492">
    <property type="entry name" value="cobW"/>
    <property type="match status" value="1"/>
</dbReference>
<dbReference type="SMART" id="SM00833">
    <property type="entry name" value="CobW_C"/>
    <property type="match status" value="1"/>
</dbReference>
<dbReference type="AlphaFoldDB" id="A0A4Q2U521"/>
<dbReference type="OrthoDB" id="9808822at2"/>
<dbReference type="Pfam" id="PF07683">
    <property type="entry name" value="CobW_C"/>
    <property type="match status" value="1"/>
</dbReference>
<dbReference type="Proteomes" id="UP000290759">
    <property type="component" value="Unassembled WGS sequence"/>
</dbReference>
<feature type="domain" description="CobW C-terminal" evidence="3">
    <location>
        <begin position="223"/>
        <end position="309"/>
    </location>
</feature>
<organism evidence="4 5">
    <name type="scientific">Lichenibacterium minor</name>
    <dbReference type="NCBI Taxonomy" id="2316528"/>
    <lineage>
        <taxon>Bacteria</taxon>
        <taxon>Pseudomonadati</taxon>
        <taxon>Pseudomonadota</taxon>
        <taxon>Alphaproteobacteria</taxon>
        <taxon>Hyphomicrobiales</taxon>
        <taxon>Lichenihabitantaceae</taxon>
        <taxon>Lichenibacterium</taxon>
    </lineage>
</organism>
<sequence length="310" mass="32389">MTVVGGFLGSGKTTLVSHWLREAGGQRIAVLVNDFGDLDIDAGLIAAVGSDVITLSNGCVCCQIGDDLAAALIAVLSAPAPFDAVVVEASGVSDPGRIAQYARADPALTPDGVIVLLDAATARRDAADPLLADTMLRQLGSADLLVVNKTDEVDAAEDARLDAWIAEAAPGVPTLRTTQARVPLAIISRLAPWDGGSVPHDAAPGPHRHDHAPAGDPRHGDVFESWSCRPARRFAVADLRDWFAGGLPGLLRLKGWVQAPDDGWIEVQFMGRRGTARPSSPPPGGEPAIVAIGIGGRLPRESLERAFEHS</sequence>
<evidence type="ECO:0000313" key="4">
    <source>
        <dbReference type="EMBL" id="RYC30111.1"/>
    </source>
</evidence>
<reference evidence="4 5" key="1">
    <citation type="submission" date="2018-12" db="EMBL/GenBank/DDBJ databases">
        <authorList>
            <person name="Grouzdev D.S."/>
            <person name="Krutkina M.S."/>
        </authorList>
    </citation>
    <scope>NUCLEOTIDE SEQUENCE [LARGE SCALE GENOMIC DNA]</scope>
    <source>
        <strain evidence="4 5">RmlP026</strain>
    </source>
</reference>
<gene>
    <name evidence="4" type="ORF">D3273_20515</name>
</gene>
<evidence type="ECO:0000256" key="2">
    <source>
        <dbReference type="SAM" id="MobiDB-lite"/>
    </source>
</evidence>
<protein>
    <submittedName>
        <fullName evidence="4">GTP-binding protein</fullName>
    </submittedName>
</protein>
<evidence type="ECO:0000313" key="5">
    <source>
        <dbReference type="Proteomes" id="UP000290759"/>
    </source>
</evidence>
<comment type="caution">
    <text evidence="4">The sequence shown here is derived from an EMBL/GenBank/DDBJ whole genome shotgun (WGS) entry which is preliminary data.</text>
</comment>
<dbReference type="InterPro" id="IPR011629">
    <property type="entry name" value="CobW-like_C"/>
</dbReference>
<feature type="region of interest" description="Disordered" evidence="2">
    <location>
        <begin position="195"/>
        <end position="217"/>
    </location>
</feature>